<dbReference type="CDD" id="cd20342">
    <property type="entry name" value="BRcat_RBR_RNF217"/>
    <property type="match status" value="1"/>
</dbReference>
<name>A0A8W8NM97_MAGGI</name>
<dbReference type="SMART" id="SM00647">
    <property type="entry name" value="IBR"/>
    <property type="match status" value="2"/>
</dbReference>
<keyword evidence="6" id="KW-0863">Zinc-finger</keyword>
<dbReference type="GO" id="GO:0008270">
    <property type="term" value="F:zinc ion binding"/>
    <property type="evidence" value="ECO:0007669"/>
    <property type="project" value="UniProtKB-KW"/>
</dbReference>
<evidence type="ECO:0000256" key="8">
    <source>
        <dbReference type="ARBA" id="ARBA00022833"/>
    </source>
</evidence>
<keyword evidence="5" id="KW-0677">Repeat</keyword>
<evidence type="ECO:0000256" key="5">
    <source>
        <dbReference type="ARBA" id="ARBA00022737"/>
    </source>
</evidence>
<evidence type="ECO:0000256" key="7">
    <source>
        <dbReference type="ARBA" id="ARBA00022786"/>
    </source>
</evidence>
<dbReference type="EnsemblMetazoa" id="G6397.1">
    <property type="protein sequence ID" value="G6397.1:cds"/>
    <property type="gene ID" value="G6397"/>
</dbReference>
<keyword evidence="8" id="KW-0862">Zinc</keyword>
<evidence type="ECO:0000313" key="13">
    <source>
        <dbReference type="Proteomes" id="UP000005408"/>
    </source>
</evidence>
<dbReference type="CDD" id="cd20350">
    <property type="entry name" value="Rcat_RBR_RNF217"/>
    <property type="match status" value="1"/>
</dbReference>
<dbReference type="PROSITE" id="PS51873">
    <property type="entry name" value="TRIAD"/>
    <property type="match status" value="1"/>
</dbReference>
<keyword evidence="7" id="KW-0833">Ubl conjugation pathway</keyword>
<evidence type="ECO:0000256" key="6">
    <source>
        <dbReference type="ARBA" id="ARBA00022771"/>
    </source>
</evidence>
<dbReference type="Gene3D" id="3.30.40.10">
    <property type="entry name" value="Zinc/RING finger domain, C3HC4 (zinc finger)"/>
    <property type="match status" value="1"/>
</dbReference>
<dbReference type="InterPro" id="IPR031127">
    <property type="entry name" value="E3_UB_ligase_RBR"/>
</dbReference>
<dbReference type="Gene3D" id="1.20.120.1750">
    <property type="match status" value="1"/>
</dbReference>
<dbReference type="Proteomes" id="UP000005408">
    <property type="component" value="Unassembled WGS sequence"/>
</dbReference>
<comment type="catalytic activity">
    <reaction evidence="1">
        <text>[E2 ubiquitin-conjugating enzyme]-S-ubiquitinyl-L-cysteine + [acceptor protein]-L-lysine = [E2 ubiquitin-conjugating enzyme]-L-cysteine + [acceptor protein]-N(6)-ubiquitinyl-L-lysine.</text>
        <dbReference type="EC" id="2.3.2.31"/>
    </reaction>
</comment>
<feature type="region of interest" description="Disordered" evidence="9">
    <location>
        <begin position="408"/>
        <end position="457"/>
    </location>
</feature>
<keyword evidence="10" id="KW-0812">Transmembrane</keyword>
<evidence type="ECO:0000313" key="12">
    <source>
        <dbReference type="EnsemblMetazoa" id="G6397.1:cds"/>
    </source>
</evidence>
<evidence type="ECO:0000256" key="10">
    <source>
        <dbReference type="SAM" id="Phobius"/>
    </source>
</evidence>
<keyword evidence="10" id="KW-1133">Transmembrane helix</keyword>
<sequence length="632" mass="72096">MASRVYWDEESVVSSSLESLEIPHFEPDSEDDQHIQHVLREIETLDPLTEVMQSLRDPYYEYDSDDIEDIELPAPEPVDLLQSFGTVNVTAECEICLSRDSPVRNRSCCQIPVCDDCMQTYFVSQLESGIKRMQCISMCPKFAHVDEIMCRLPVDLKDKYYKYLVDANNDPHVKTCPKCSFVQRISREELDAYKKKRRKKKRGILVVCQDCALEWCFICHAPWHREGVTCKEFKKGDKLVRNWAKEFHFGSKNAERCPKCKVYIQRTAGCDHMTCSHCDTHFCYKCGEKYVEVTFIGNHYERFSPFGCKYNLHPDKPVLRKMIRGSALGAKILGGIILGGLAIGGAAIFVAVSPIVVPAYFGFRIRKKRRLKRKTRKAHAFSVVYMDVNNGPPQLTFLDETGNPLPLTARPLTARPMTARPKTPPLPMADRSESSSNEEDKEEDDEELEDEEVTEIRNVEAIIHKPDDEATKSSTMVEVKEETQVCVSVRNKDTQVTSADLEMQESGLVVLHVRTTRKSLELEKQPQETEAKEFTVKENEDSISDKGCFIKILKKLPSVWEKEKDGEKNQKLESLEDTKGVKGLVTPTSDHGEGDLLTPSETGDYLKQFHDENELKDPYWGLVSTSDEITYL</sequence>
<feature type="compositionally biased region" description="Acidic residues" evidence="9">
    <location>
        <begin position="436"/>
        <end position="453"/>
    </location>
</feature>
<dbReference type="EC" id="2.3.2.31" evidence="2"/>
<dbReference type="InterPro" id="IPR047552">
    <property type="entry name" value="Rcat_RBR_RNF217"/>
</dbReference>
<dbReference type="OMA" id="MERTDYL"/>
<evidence type="ECO:0000256" key="1">
    <source>
        <dbReference type="ARBA" id="ARBA00001798"/>
    </source>
</evidence>
<evidence type="ECO:0000256" key="4">
    <source>
        <dbReference type="ARBA" id="ARBA00022723"/>
    </source>
</evidence>
<keyword evidence="3" id="KW-0808">Transferase</keyword>
<keyword evidence="4" id="KW-0479">Metal-binding</keyword>
<dbReference type="AlphaFoldDB" id="A0A8W8NM97"/>
<dbReference type="InterPro" id="IPR047551">
    <property type="entry name" value="BRcat_RBR_RNF217"/>
</dbReference>
<dbReference type="Pfam" id="PF22191">
    <property type="entry name" value="IBR_1"/>
    <property type="match status" value="1"/>
</dbReference>
<feature type="transmembrane region" description="Helical" evidence="10">
    <location>
        <begin position="332"/>
        <end position="363"/>
    </location>
</feature>
<evidence type="ECO:0000256" key="9">
    <source>
        <dbReference type="SAM" id="MobiDB-lite"/>
    </source>
</evidence>
<accession>A0A8W8NM97</accession>
<dbReference type="SUPFAM" id="SSF57850">
    <property type="entry name" value="RING/U-box"/>
    <property type="match status" value="2"/>
</dbReference>
<proteinExistence type="predicted"/>
<keyword evidence="13" id="KW-1185">Reference proteome</keyword>
<evidence type="ECO:0000256" key="2">
    <source>
        <dbReference type="ARBA" id="ARBA00012251"/>
    </source>
</evidence>
<organism evidence="12 13">
    <name type="scientific">Magallana gigas</name>
    <name type="common">Pacific oyster</name>
    <name type="synonym">Crassostrea gigas</name>
    <dbReference type="NCBI Taxonomy" id="29159"/>
    <lineage>
        <taxon>Eukaryota</taxon>
        <taxon>Metazoa</taxon>
        <taxon>Spiralia</taxon>
        <taxon>Lophotrochozoa</taxon>
        <taxon>Mollusca</taxon>
        <taxon>Bivalvia</taxon>
        <taxon>Autobranchia</taxon>
        <taxon>Pteriomorphia</taxon>
        <taxon>Ostreida</taxon>
        <taxon>Ostreoidea</taxon>
        <taxon>Ostreidae</taxon>
        <taxon>Magallana</taxon>
    </lineage>
</organism>
<dbReference type="InterPro" id="IPR044066">
    <property type="entry name" value="TRIAD_supradom"/>
</dbReference>
<protein>
    <recommendedName>
        <fullName evidence="2">RBR-type E3 ubiquitin transferase</fullName>
        <ecNumber evidence="2">2.3.2.31</ecNumber>
    </recommendedName>
</protein>
<reference evidence="12" key="1">
    <citation type="submission" date="2022-08" db="UniProtKB">
        <authorList>
            <consortium name="EnsemblMetazoa"/>
        </authorList>
    </citation>
    <scope>IDENTIFICATION</scope>
    <source>
        <strain evidence="12">05x7-T-G4-1.051#20</strain>
    </source>
</reference>
<dbReference type="PANTHER" id="PTHR11685">
    <property type="entry name" value="RBR FAMILY RING FINGER AND IBR DOMAIN-CONTAINING"/>
    <property type="match status" value="1"/>
</dbReference>
<evidence type="ECO:0000256" key="3">
    <source>
        <dbReference type="ARBA" id="ARBA00022679"/>
    </source>
</evidence>
<keyword evidence="10" id="KW-0472">Membrane</keyword>
<feature type="compositionally biased region" description="Basic and acidic residues" evidence="9">
    <location>
        <begin position="564"/>
        <end position="580"/>
    </location>
</feature>
<dbReference type="InterPro" id="IPR013083">
    <property type="entry name" value="Znf_RING/FYVE/PHD"/>
</dbReference>
<dbReference type="OrthoDB" id="10009520at2759"/>
<dbReference type="Pfam" id="PF01485">
    <property type="entry name" value="IBR"/>
    <property type="match status" value="1"/>
</dbReference>
<evidence type="ECO:0000259" key="11">
    <source>
        <dbReference type="PROSITE" id="PS51873"/>
    </source>
</evidence>
<feature type="domain" description="RING-type" evidence="11">
    <location>
        <begin position="89"/>
        <end position="312"/>
    </location>
</feature>
<feature type="region of interest" description="Disordered" evidence="9">
    <location>
        <begin position="564"/>
        <end position="603"/>
    </location>
</feature>
<dbReference type="GO" id="GO:0061630">
    <property type="term" value="F:ubiquitin protein ligase activity"/>
    <property type="evidence" value="ECO:0007669"/>
    <property type="project" value="UniProtKB-EC"/>
</dbReference>
<dbReference type="InterPro" id="IPR002867">
    <property type="entry name" value="IBR_dom"/>
</dbReference>
<dbReference type="GO" id="GO:0016567">
    <property type="term" value="P:protein ubiquitination"/>
    <property type="evidence" value="ECO:0007669"/>
    <property type="project" value="InterPro"/>
</dbReference>